<comment type="caution">
    <text evidence="2">The sequence shown here is derived from an EMBL/GenBank/DDBJ whole genome shotgun (WGS) entry which is preliminary data.</text>
</comment>
<keyword evidence="3" id="KW-1185">Reference proteome</keyword>
<evidence type="ECO:0000313" key="3">
    <source>
        <dbReference type="Proteomes" id="UP001642360"/>
    </source>
</evidence>
<dbReference type="AlphaFoldDB" id="A0ABC8UKQ8"/>
<dbReference type="Proteomes" id="UP001642360">
    <property type="component" value="Unassembled WGS sequence"/>
</dbReference>
<reference evidence="2 3" key="1">
    <citation type="submission" date="2024-02" db="EMBL/GenBank/DDBJ databases">
        <authorList>
            <person name="Vignale AGUSTIN F."/>
            <person name="Sosa J E."/>
            <person name="Modenutti C."/>
        </authorList>
    </citation>
    <scope>NUCLEOTIDE SEQUENCE [LARGE SCALE GENOMIC DNA]</scope>
</reference>
<name>A0ABC8UKQ8_9AQUA</name>
<feature type="region of interest" description="Disordered" evidence="1">
    <location>
        <begin position="50"/>
        <end position="71"/>
    </location>
</feature>
<evidence type="ECO:0000313" key="2">
    <source>
        <dbReference type="EMBL" id="CAK9181646.1"/>
    </source>
</evidence>
<sequence>MPSVLDDLFAFKPLPRTYHKKMITYNEAPRRSKEFHLISEDVMVLDPATTTLPATQEHEMTEKPLAPSTRN</sequence>
<gene>
    <name evidence="2" type="ORF">ILEXP_LOCUS51723</name>
</gene>
<accession>A0ABC8UKQ8</accession>
<protein>
    <submittedName>
        <fullName evidence="2">Uncharacterized protein</fullName>
    </submittedName>
</protein>
<dbReference type="EMBL" id="CAUOFW020008113">
    <property type="protein sequence ID" value="CAK9181646.1"/>
    <property type="molecule type" value="Genomic_DNA"/>
</dbReference>
<proteinExistence type="predicted"/>
<organism evidence="2 3">
    <name type="scientific">Ilex paraguariensis</name>
    <name type="common">yerba mate</name>
    <dbReference type="NCBI Taxonomy" id="185542"/>
    <lineage>
        <taxon>Eukaryota</taxon>
        <taxon>Viridiplantae</taxon>
        <taxon>Streptophyta</taxon>
        <taxon>Embryophyta</taxon>
        <taxon>Tracheophyta</taxon>
        <taxon>Spermatophyta</taxon>
        <taxon>Magnoliopsida</taxon>
        <taxon>eudicotyledons</taxon>
        <taxon>Gunneridae</taxon>
        <taxon>Pentapetalae</taxon>
        <taxon>asterids</taxon>
        <taxon>campanulids</taxon>
        <taxon>Aquifoliales</taxon>
        <taxon>Aquifoliaceae</taxon>
        <taxon>Ilex</taxon>
    </lineage>
</organism>
<evidence type="ECO:0000256" key="1">
    <source>
        <dbReference type="SAM" id="MobiDB-lite"/>
    </source>
</evidence>